<feature type="compositionally biased region" description="Low complexity" evidence="1">
    <location>
        <begin position="294"/>
        <end position="303"/>
    </location>
</feature>
<dbReference type="AlphaFoldDB" id="A0A915I464"/>
<evidence type="ECO:0000313" key="3">
    <source>
        <dbReference type="WBParaSite" id="nRc.2.0.1.t08918-RA"/>
    </source>
</evidence>
<reference evidence="3" key="1">
    <citation type="submission" date="2022-11" db="UniProtKB">
        <authorList>
            <consortium name="WormBaseParasite"/>
        </authorList>
    </citation>
    <scope>IDENTIFICATION</scope>
</reference>
<feature type="region of interest" description="Disordered" evidence="1">
    <location>
        <begin position="277"/>
        <end position="319"/>
    </location>
</feature>
<evidence type="ECO:0000256" key="1">
    <source>
        <dbReference type="SAM" id="MobiDB-lite"/>
    </source>
</evidence>
<feature type="region of interest" description="Disordered" evidence="1">
    <location>
        <begin position="1"/>
        <end position="54"/>
    </location>
</feature>
<keyword evidence="2" id="KW-1185">Reference proteome</keyword>
<dbReference type="WBParaSite" id="nRc.2.0.1.t08918-RA">
    <property type="protein sequence ID" value="nRc.2.0.1.t08918-RA"/>
    <property type="gene ID" value="nRc.2.0.1.g08918"/>
</dbReference>
<evidence type="ECO:0000313" key="2">
    <source>
        <dbReference type="Proteomes" id="UP000887565"/>
    </source>
</evidence>
<dbReference type="Proteomes" id="UP000887565">
    <property type="component" value="Unplaced"/>
</dbReference>
<sequence length="319" mass="35686">MKAEIGTVERPILINQADPEAQPPTSPQPFDRRFDRHHSIDRSQNPYRDRSLSTDCHPQNLVPPPTKFVSFQQQLLEQSPLPPPRTELLLEQLIQRTIATTKNVNPAKAQKKIYPVIGNKALAINLNPERHMPIVLTNPQPKTAHASCNPQNTYAIYPNQQFPVPWEQHIHYNAVRAPYVTTPTDSSRASSQSSEIQLALPALPPSTTISTTALNTRAINQSTSATNMVIPSKEIASAAPILPLKVIASVRPQTELFLNVPNDNILEEILEEDRVSFYDDKSDMFSQPEEIEAEQPIQQAQPSPHQPPPGGWRLQSWPS</sequence>
<name>A0A915I464_ROMCU</name>
<protein>
    <submittedName>
        <fullName evidence="3">Uncharacterized protein</fullName>
    </submittedName>
</protein>
<proteinExistence type="predicted"/>
<feature type="compositionally biased region" description="Basic and acidic residues" evidence="1">
    <location>
        <begin position="30"/>
        <end position="52"/>
    </location>
</feature>
<organism evidence="2 3">
    <name type="scientific">Romanomermis culicivorax</name>
    <name type="common">Nematode worm</name>
    <dbReference type="NCBI Taxonomy" id="13658"/>
    <lineage>
        <taxon>Eukaryota</taxon>
        <taxon>Metazoa</taxon>
        <taxon>Ecdysozoa</taxon>
        <taxon>Nematoda</taxon>
        <taxon>Enoplea</taxon>
        <taxon>Dorylaimia</taxon>
        <taxon>Mermithida</taxon>
        <taxon>Mermithoidea</taxon>
        <taxon>Mermithidae</taxon>
        <taxon>Romanomermis</taxon>
    </lineage>
</organism>
<accession>A0A915I464</accession>